<feature type="active site" description="Charge relay system; for autoendoproteolytic cleavage activity" evidence="12">
    <location>
        <position position="89"/>
    </location>
</feature>
<feature type="chain" id="PRO_5044031622" description="Phosphatidylserine decarboxylase alpha chain" evidence="12">
    <location>
        <begin position="248"/>
        <end position="282"/>
    </location>
</feature>
<dbReference type="InterPro" id="IPR033177">
    <property type="entry name" value="PSD-B"/>
</dbReference>
<dbReference type="RefSeq" id="WP_016390030.1">
    <property type="nucleotide sequence ID" value="NZ_KE646806.1"/>
</dbReference>
<keyword evidence="11 12" id="KW-0670">Pyruvate</keyword>
<keyword evidence="7 12" id="KW-0865">Zymogen</keyword>
<evidence type="ECO:0000256" key="10">
    <source>
        <dbReference type="ARBA" id="ARBA00023264"/>
    </source>
</evidence>
<evidence type="ECO:0000256" key="3">
    <source>
        <dbReference type="ARBA" id="ARBA00022516"/>
    </source>
</evidence>
<evidence type="ECO:0000256" key="5">
    <source>
        <dbReference type="ARBA" id="ARBA00023098"/>
    </source>
</evidence>
<dbReference type="HAMAP" id="MF_00662">
    <property type="entry name" value="PS_decarb_PSD_B_type1"/>
    <property type="match status" value="1"/>
</dbReference>
<evidence type="ECO:0000256" key="4">
    <source>
        <dbReference type="ARBA" id="ARBA00022793"/>
    </source>
</evidence>
<name>A0AB33Z385_9GAMM</name>
<comment type="pathway">
    <text evidence="1">Lipid metabolism.</text>
</comment>
<dbReference type="GO" id="GO:0006646">
    <property type="term" value="P:phosphatidylethanolamine biosynthetic process"/>
    <property type="evidence" value="ECO:0007669"/>
    <property type="project" value="UniProtKB-UniRule"/>
</dbReference>
<keyword evidence="14" id="KW-1185">Reference proteome</keyword>
<dbReference type="GO" id="GO:0004609">
    <property type="term" value="F:phosphatidylserine decarboxylase activity"/>
    <property type="evidence" value="ECO:0007669"/>
    <property type="project" value="UniProtKB-UniRule"/>
</dbReference>
<dbReference type="InterPro" id="IPR003817">
    <property type="entry name" value="PS_Dcarbxylase"/>
</dbReference>
<comment type="catalytic activity">
    <reaction evidence="12">
        <text>a 1,2-diacyl-sn-glycero-3-phospho-L-serine + H(+) = a 1,2-diacyl-sn-glycero-3-phosphoethanolamine + CO2</text>
        <dbReference type="Rhea" id="RHEA:20828"/>
        <dbReference type="ChEBI" id="CHEBI:15378"/>
        <dbReference type="ChEBI" id="CHEBI:16526"/>
        <dbReference type="ChEBI" id="CHEBI:57262"/>
        <dbReference type="ChEBI" id="CHEBI:64612"/>
        <dbReference type="EC" id="4.1.1.65"/>
    </reaction>
</comment>
<keyword evidence="10 12" id="KW-1208">Phospholipid metabolism</keyword>
<comment type="caution">
    <text evidence="13">The sequence shown here is derived from an EMBL/GenBank/DDBJ whole genome shotgun (WGS) entry which is preliminary data.</text>
</comment>
<sequence length="282" mass="31857">MDKLFILLQHILPKHSLSALMHKLARCKTPWVKQFIINTVIKQFGVNMSEAAQPDPEAYESFNAFFTRQLREDARPLEHDDTTIACPVDGTISQMGSIENGELFQAKGKSFNLSALLGNDSLSSEFEDGQFTTVYLSPKDYHRIHFPVDGTLKKMVHVPGELFSVNQTTVEAIDELFARNERVIAFFDTPAGPMAMVMVGAIFVSSIETVWYGEVTPPHHNQIRQWQYSDNKQQYKKNDEMARFNMGSTIVMLYGKDKVTWAENLAAGDAVQYGQVIAKINK</sequence>
<evidence type="ECO:0000256" key="1">
    <source>
        <dbReference type="ARBA" id="ARBA00005189"/>
    </source>
</evidence>
<reference evidence="13 14" key="1">
    <citation type="journal article" date="2013" name="Genome Announc.">
        <title>Genome Sequence of the Pyrene- and Fluoranthene-Degrading Bacterium Cycloclasticus sp. Strain PY97M.</title>
        <authorList>
            <person name="Cui Z."/>
            <person name="Xu G."/>
            <person name="Li Q."/>
            <person name="Gao W."/>
            <person name="Zheng L."/>
        </authorList>
    </citation>
    <scope>NUCLEOTIDE SEQUENCE [LARGE SCALE GENOMIC DNA]</scope>
    <source>
        <strain evidence="13 14">PY97M</strain>
    </source>
</reference>
<comment type="subcellular location">
    <subcellularLocation>
        <location evidence="12">Cell membrane</location>
        <topology evidence="12">Peripheral membrane protein</topology>
    </subcellularLocation>
</comment>
<evidence type="ECO:0000313" key="14">
    <source>
        <dbReference type="Proteomes" id="UP000015462"/>
    </source>
</evidence>
<keyword evidence="8 12" id="KW-0594">Phospholipid biosynthesis</keyword>
<dbReference type="Proteomes" id="UP000015462">
    <property type="component" value="Unassembled WGS sequence"/>
</dbReference>
<feature type="active site" description="Schiff-base intermediate with substrate; via pyruvic acid; for decarboxylase activity" evidence="12">
    <location>
        <position position="248"/>
    </location>
</feature>
<dbReference type="AlphaFoldDB" id="A0AB33Z385"/>
<keyword evidence="9 12" id="KW-0456">Lyase</keyword>
<comment type="similarity">
    <text evidence="12">Belongs to the phosphatidylserine decarboxylase family. PSD-B subfamily. Prokaryotic type I sub-subfamily.</text>
</comment>
<comment type="subunit">
    <text evidence="12">Heterodimer of a large membrane-associated beta subunit and a small pyruvoyl-containing alpha subunit.</text>
</comment>
<gene>
    <name evidence="12" type="primary">psd</name>
    <name evidence="13" type="ORF">L196_03921</name>
</gene>
<dbReference type="InterPro" id="IPR033178">
    <property type="entry name" value="PSD_type1_pro"/>
</dbReference>
<evidence type="ECO:0000256" key="12">
    <source>
        <dbReference type="HAMAP-Rule" id="MF_00662"/>
    </source>
</evidence>
<protein>
    <recommendedName>
        <fullName evidence="12">Phosphatidylserine decarboxylase proenzyme</fullName>
        <ecNumber evidence="12">4.1.1.65</ecNumber>
    </recommendedName>
    <component>
        <recommendedName>
            <fullName evidence="12">Phosphatidylserine decarboxylase alpha chain</fullName>
        </recommendedName>
    </component>
    <component>
        <recommendedName>
            <fullName evidence="12">Phosphatidylserine decarboxylase beta chain</fullName>
        </recommendedName>
    </component>
</protein>
<evidence type="ECO:0000256" key="7">
    <source>
        <dbReference type="ARBA" id="ARBA00023145"/>
    </source>
</evidence>
<dbReference type="GO" id="GO:0005886">
    <property type="term" value="C:plasma membrane"/>
    <property type="evidence" value="ECO:0007669"/>
    <property type="project" value="UniProtKB-SubCell"/>
</dbReference>
<keyword evidence="6 12" id="KW-0472">Membrane</keyword>
<keyword evidence="3 12" id="KW-0444">Lipid biosynthesis</keyword>
<comment type="function">
    <text evidence="12">Catalyzes the formation of phosphatidylethanolamine (PtdEtn) from phosphatidylserine (PtdSer).</text>
</comment>
<keyword evidence="2 12" id="KW-1003">Cell membrane</keyword>
<accession>A0AB33Z385</accession>
<dbReference type="Pfam" id="PF02666">
    <property type="entry name" value="PS_Dcarbxylase"/>
    <property type="match status" value="1"/>
</dbReference>
<feature type="site" description="Cleavage (non-hydrolytic); by autocatalysis" evidence="12">
    <location>
        <begin position="247"/>
        <end position="248"/>
    </location>
</feature>
<comment type="cofactor">
    <cofactor evidence="12">
        <name>pyruvate</name>
        <dbReference type="ChEBI" id="CHEBI:15361"/>
    </cofactor>
    <text evidence="12">Binds 1 pyruvoyl group covalently per subunit.</text>
</comment>
<dbReference type="EMBL" id="ASHL01000002">
    <property type="protein sequence ID" value="EPD13651.1"/>
    <property type="molecule type" value="Genomic_DNA"/>
</dbReference>
<dbReference type="PANTHER" id="PTHR10067:SF6">
    <property type="entry name" value="PHOSPHATIDYLSERINE DECARBOXYLASE PROENZYME, MITOCHONDRIAL"/>
    <property type="match status" value="1"/>
</dbReference>
<proteinExistence type="inferred from homology"/>
<feature type="modified residue" description="Pyruvic acid (Ser); by autocatalysis" evidence="12">
    <location>
        <position position="248"/>
    </location>
</feature>
<evidence type="ECO:0000313" key="13">
    <source>
        <dbReference type="EMBL" id="EPD13651.1"/>
    </source>
</evidence>
<evidence type="ECO:0000256" key="2">
    <source>
        <dbReference type="ARBA" id="ARBA00022475"/>
    </source>
</evidence>
<feature type="active site" description="Charge relay system; for autoendoproteolytic cleavage activity" evidence="12">
    <location>
        <position position="145"/>
    </location>
</feature>
<dbReference type="NCBIfam" id="TIGR00163">
    <property type="entry name" value="PS_decarb"/>
    <property type="match status" value="1"/>
</dbReference>
<evidence type="ECO:0000256" key="9">
    <source>
        <dbReference type="ARBA" id="ARBA00023239"/>
    </source>
</evidence>
<keyword evidence="4 12" id="KW-0210">Decarboxylase</keyword>
<evidence type="ECO:0000256" key="6">
    <source>
        <dbReference type="ARBA" id="ARBA00023136"/>
    </source>
</evidence>
<feature type="active site" description="Charge relay system; for autoendoproteolytic cleavage activity" evidence="12">
    <location>
        <position position="248"/>
    </location>
</feature>
<comment type="PTM">
    <text evidence="12">Is synthesized initially as an inactive proenzyme. Formation of the active enzyme involves a self-maturation process in which the active site pyruvoyl group is generated from an internal serine residue via an autocatalytic post-translational modification. Two non-identical subunits are generated from the proenzyme in this reaction, and the pyruvate is formed at the N-terminus of the alpha chain, which is derived from the carboxyl end of the proenzyme. The autoendoproteolytic cleavage occurs by a canonical serine protease mechanism, in which the side chain hydroxyl group of the serine supplies its oxygen atom to form the C-terminus of the beta chain, while the remainder of the serine residue undergoes an oxidative deamination to produce ammonia and the pyruvoyl prosthetic group on the alpha chain. During this reaction, the Ser that is part of the protease active site of the proenzyme becomes the pyruvoyl prosthetic group, which constitutes an essential element of the active site of the mature decarboxylase.</text>
</comment>
<comment type="pathway">
    <text evidence="12">Phospholipid metabolism; phosphatidylethanolamine biosynthesis; phosphatidylethanolamine from CDP-diacylglycerol: step 2/2.</text>
</comment>
<organism evidence="13 14">
    <name type="scientific">Cycloclasticus pugetii</name>
    <dbReference type="NCBI Taxonomy" id="34068"/>
    <lineage>
        <taxon>Bacteria</taxon>
        <taxon>Pseudomonadati</taxon>
        <taxon>Pseudomonadota</taxon>
        <taxon>Gammaproteobacteria</taxon>
        <taxon>Thiotrichales</taxon>
        <taxon>Piscirickettsiaceae</taxon>
        <taxon>Cycloclasticus</taxon>
    </lineage>
</organism>
<keyword evidence="5 12" id="KW-0443">Lipid metabolism</keyword>
<dbReference type="EC" id="4.1.1.65" evidence="12"/>
<evidence type="ECO:0000256" key="8">
    <source>
        <dbReference type="ARBA" id="ARBA00023209"/>
    </source>
</evidence>
<evidence type="ECO:0000256" key="11">
    <source>
        <dbReference type="ARBA" id="ARBA00023317"/>
    </source>
</evidence>
<feature type="chain" id="PRO_5044031621" description="Phosphatidylserine decarboxylase beta chain" evidence="12">
    <location>
        <begin position="1"/>
        <end position="247"/>
    </location>
</feature>
<dbReference type="PANTHER" id="PTHR10067">
    <property type="entry name" value="PHOSPHATIDYLSERINE DECARBOXYLASE"/>
    <property type="match status" value="1"/>
</dbReference>